<proteinExistence type="predicted"/>
<organism evidence="2 3">
    <name type="scientific">Colletotrichum sojae</name>
    <dbReference type="NCBI Taxonomy" id="2175907"/>
    <lineage>
        <taxon>Eukaryota</taxon>
        <taxon>Fungi</taxon>
        <taxon>Dikarya</taxon>
        <taxon>Ascomycota</taxon>
        <taxon>Pezizomycotina</taxon>
        <taxon>Sordariomycetes</taxon>
        <taxon>Hypocreomycetidae</taxon>
        <taxon>Glomerellales</taxon>
        <taxon>Glomerellaceae</taxon>
        <taxon>Colletotrichum</taxon>
        <taxon>Colletotrichum orchidearum species complex</taxon>
    </lineage>
</organism>
<gene>
    <name evidence="2" type="ORF">CSOJ01_14812</name>
</gene>
<protein>
    <submittedName>
        <fullName evidence="2">Uncharacterized protein</fullName>
    </submittedName>
</protein>
<dbReference type="Proteomes" id="UP000652219">
    <property type="component" value="Unassembled WGS sequence"/>
</dbReference>
<evidence type="ECO:0000313" key="3">
    <source>
        <dbReference type="Proteomes" id="UP000652219"/>
    </source>
</evidence>
<sequence length="76" mass="8250">MMGFDDRMDGYIVEGEGEGGYMRRRAIAMPCLDTSSGGVVLWSAPRDSRSRRQDGRLLIGSTPDHGSGTMPSRTKG</sequence>
<dbReference type="EMBL" id="WIGN01000534">
    <property type="protein sequence ID" value="KAF6789358.1"/>
    <property type="molecule type" value="Genomic_DNA"/>
</dbReference>
<dbReference type="AlphaFoldDB" id="A0A8H6MJE3"/>
<feature type="compositionally biased region" description="Basic and acidic residues" evidence="1">
    <location>
        <begin position="46"/>
        <end position="55"/>
    </location>
</feature>
<comment type="caution">
    <text evidence="2">The sequence shown here is derived from an EMBL/GenBank/DDBJ whole genome shotgun (WGS) entry which is preliminary data.</text>
</comment>
<keyword evidence="3" id="KW-1185">Reference proteome</keyword>
<name>A0A8H6MJE3_9PEZI</name>
<feature type="region of interest" description="Disordered" evidence="1">
    <location>
        <begin position="44"/>
        <end position="76"/>
    </location>
</feature>
<evidence type="ECO:0000313" key="2">
    <source>
        <dbReference type="EMBL" id="KAF6789358.1"/>
    </source>
</evidence>
<evidence type="ECO:0000256" key="1">
    <source>
        <dbReference type="SAM" id="MobiDB-lite"/>
    </source>
</evidence>
<accession>A0A8H6MJE3</accession>
<reference evidence="2 3" key="1">
    <citation type="journal article" date="2020" name="Phytopathology">
        <title>Genome Sequence Resources of Colletotrichum truncatum, C. plurivorum, C. musicola, and C. sojae: Four Species Pathogenic to Soybean (Glycine max).</title>
        <authorList>
            <person name="Rogerio F."/>
            <person name="Boufleur T.R."/>
            <person name="Ciampi-Guillardi M."/>
            <person name="Sukno S.A."/>
            <person name="Thon M.R."/>
            <person name="Massola Junior N.S."/>
            <person name="Baroncelli R."/>
        </authorList>
    </citation>
    <scope>NUCLEOTIDE SEQUENCE [LARGE SCALE GENOMIC DNA]</scope>
    <source>
        <strain evidence="2 3">LFN0009</strain>
    </source>
</reference>